<keyword evidence="2" id="KW-1185">Reference proteome</keyword>
<organism evidence="1 2">
    <name type="scientific">Dactylosporangium sucinum</name>
    <dbReference type="NCBI Taxonomy" id="1424081"/>
    <lineage>
        <taxon>Bacteria</taxon>
        <taxon>Bacillati</taxon>
        <taxon>Actinomycetota</taxon>
        <taxon>Actinomycetes</taxon>
        <taxon>Micromonosporales</taxon>
        <taxon>Micromonosporaceae</taxon>
        <taxon>Dactylosporangium</taxon>
    </lineage>
</organism>
<evidence type="ECO:0008006" key="3">
    <source>
        <dbReference type="Google" id="ProtNLM"/>
    </source>
</evidence>
<evidence type="ECO:0000313" key="1">
    <source>
        <dbReference type="EMBL" id="GGM61716.1"/>
    </source>
</evidence>
<protein>
    <recommendedName>
        <fullName evidence="3">Adenylate kinase</fullName>
    </recommendedName>
</protein>
<dbReference type="SUPFAM" id="SSF52540">
    <property type="entry name" value="P-loop containing nucleoside triphosphate hydrolases"/>
    <property type="match status" value="1"/>
</dbReference>
<dbReference type="InterPro" id="IPR027417">
    <property type="entry name" value="P-loop_NTPase"/>
</dbReference>
<dbReference type="InterPro" id="IPR031322">
    <property type="entry name" value="Shikimate/glucono_kinase"/>
</dbReference>
<comment type="caution">
    <text evidence="1">The sequence shown here is derived from an EMBL/GenBank/DDBJ whole genome shotgun (WGS) entry which is preliminary data.</text>
</comment>
<reference evidence="1" key="1">
    <citation type="journal article" date="2014" name="Int. J. Syst. Evol. Microbiol.">
        <title>Complete genome sequence of Corynebacterium casei LMG S-19264T (=DSM 44701T), isolated from a smear-ripened cheese.</title>
        <authorList>
            <consortium name="US DOE Joint Genome Institute (JGI-PGF)"/>
            <person name="Walter F."/>
            <person name="Albersmeier A."/>
            <person name="Kalinowski J."/>
            <person name="Ruckert C."/>
        </authorList>
    </citation>
    <scope>NUCLEOTIDE SEQUENCE</scope>
    <source>
        <strain evidence="1">JCM 19831</strain>
    </source>
</reference>
<dbReference type="Gene3D" id="3.40.50.300">
    <property type="entry name" value="P-loop containing nucleotide triphosphate hydrolases"/>
    <property type="match status" value="1"/>
</dbReference>
<dbReference type="AlphaFoldDB" id="A0A917X3P3"/>
<reference evidence="1" key="2">
    <citation type="submission" date="2020-09" db="EMBL/GenBank/DDBJ databases">
        <authorList>
            <person name="Sun Q."/>
            <person name="Ohkuma M."/>
        </authorList>
    </citation>
    <scope>NUCLEOTIDE SEQUENCE</scope>
    <source>
        <strain evidence="1">JCM 19831</strain>
    </source>
</reference>
<dbReference type="Proteomes" id="UP000642070">
    <property type="component" value="Unassembled WGS sequence"/>
</dbReference>
<evidence type="ECO:0000313" key="2">
    <source>
        <dbReference type="Proteomes" id="UP000642070"/>
    </source>
</evidence>
<dbReference type="EMBL" id="BMPI01000045">
    <property type="protein sequence ID" value="GGM61716.1"/>
    <property type="molecule type" value="Genomic_DNA"/>
</dbReference>
<accession>A0A917X3P3</accession>
<dbReference type="Pfam" id="PF01202">
    <property type="entry name" value="SKI"/>
    <property type="match status" value="1"/>
</dbReference>
<sequence length="180" mass="20440">MRRVSLVGNSGSGKTTVGRALATALGVPFVELDAIFHQPGWQPLERSEFRRRVTGVCATDGWVVDGNYSAVRDLVWARADTVVWFDLPRRTVMRQLLLRTLRRGLTGAELWNGNREHLRDLLSTDPEQSILRWAWVKHATYRARYRAAATDPTWSSLTFERIASRSDARRVLARAATPPR</sequence>
<proteinExistence type="predicted"/>
<dbReference type="PANTHER" id="PTHR37816:SF1">
    <property type="entry name" value="TOXIN"/>
    <property type="match status" value="1"/>
</dbReference>
<name>A0A917X3P3_9ACTN</name>
<dbReference type="InterPro" id="IPR052922">
    <property type="entry name" value="Cytidylate_Kinase-2"/>
</dbReference>
<dbReference type="RefSeq" id="WP_229836191.1">
    <property type="nucleotide sequence ID" value="NZ_BMPI01000045.1"/>
</dbReference>
<gene>
    <name evidence="1" type="ORF">GCM10007977_073980</name>
</gene>
<dbReference type="PANTHER" id="PTHR37816">
    <property type="entry name" value="YALI0E33011P"/>
    <property type="match status" value="1"/>
</dbReference>